<organism evidence="3 4">
    <name type="scientific">Pedobacter psychrotolerans</name>
    <dbReference type="NCBI Taxonomy" id="1843235"/>
    <lineage>
        <taxon>Bacteria</taxon>
        <taxon>Pseudomonadati</taxon>
        <taxon>Bacteroidota</taxon>
        <taxon>Sphingobacteriia</taxon>
        <taxon>Sphingobacteriales</taxon>
        <taxon>Sphingobacteriaceae</taxon>
        <taxon>Pedobacter</taxon>
    </lineage>
</organism>
<name>A0A4R2HLE0_9SPHI</name>
<reference evidence="5" key="2">
    <citation type="journal article" date="2019" name="Int. J. Syst. Evol. Microbiol.">
        <title>The Global Catalogue of Microorganisms (GCM) 10K type strain sequencing project: providing services to taxonomists for standard genome sequencing and annotation.</title>
        <authorList>
            <consortium name="The Broad Institute Genomics Platform"/>
            <consortium name="The Broad Institute Genome Sequencing Center for Infectious Disease"/>
            <person name="Wu L."/>
            <person name="Ma J."/>
        </authorList>
    </citation>
    <scope>NUCLEOTIDE SEQUENCE [LARGE SCALE GENOMIC DNA]</scope>
    <source>
        <strain evidence="5">CGMCC 1.15644</strain>
    </source>
</reference>
<dbReference type="AlphaFoldDB" id="A0A4R2HLE0"/>
<feature type="transmembrane region" description="Helical" evidence="1">
    <location>
        <begin position="38"/>
        <end position="60"/>
    </location>
</feature>
<keyword evidence="1" id="KW-0812">Transmembrane</keyword>
<keyword evidence="1" id="KW-0472">Membrane</keyword>
<evidence type="ECO:0000313" key="5">
    <source>
        <dbReference type="Proteomes" id="UP000622648"/>
    </source>
</evidence>
<dbReference type="RefSeq" id="WP_132529122.1">
    <property type="nucleotide sequence ID" value="NZ_BMJO01000001.1"/>
</dbReference>
<sequence length="62" mass="6343">MIVVLFFLYGLAIVGLFIAGIITIIVKSSNNQPVKLGVQMLIASVVLVVIGGGACAVILANS</sequence>
<dbReference type="EMBL" id="BMJO01000001">
    <property type="protein sequence ID" value="GGE43357.1"/>
    <property type="molecule type" value="Genomic_DNA"/>
</dbReference>
<evidence type="ECO:0000313" key="4">
    <source>
        <dbReference type="Proteomes" id="UP000295684"/>
    </source>
</evidence>
<dbReference type="Proteomes" id="UP000622648">
    <property type="component" value="Unassembled WGS sequence"/>
</dbReference>
<dbReference type="OrthoDB" id="772915at2"/>
<reference evidence="2" key="1">
    <citation type="journal article" date="2014" name="Int. J. Syst. Evol. Microbiol.">
        <title>Complete genome of a new Firmicutes species belonging to the dominant human colonic microbiota ('Ruminococcus bicirculans') reveals two chromosomes and a selective capacity to utilize plant glucans.</title>
        <authorList>
            <consortium name="NISC Comparative Sequencing Program"/>
            <person name="Wegmann U."/>
            <person name="Louis P."/>
            <person name="Goesmann A."/>
            <person name="Henrissat B."/>
            <person name="Duncan S.H."/>
            <person name="Flint H.J."/>
        </authorList>
    </citation>
    <scope>NUCLEOTIDE SEQUENCE</scope>
    <source>
        <strain evidence="2">CGMCC 1.15644</strain>
    </source>
</reference>
<dbReference type="Proteomes" id="UP000295684">
    <property type="component" value="Unassembled WGS sequence"/>
</dbReference>
<keyword evidence="1" id="KW-1133">Transmembrane helix</keyword>
<protein>
    <submittedName>
        <fullName evidence="3">Uncharacterized protein</fullName>
    </submittedName>
</protein>
<reference evidence="2" key="4">
    <citation type="submission" date="2024-05" db="EMBL/GenBank/DDBJ databases">
        <authorList>
            <person name="Sun Q."/>
            <person name="Zhou Y."/>
        </authorList>
    </citation>
    <scope>NUCLEOTIDE SEQUENCE</scope>
    <source>
        <strain evidence="2">CGMCC 1.15644</strain>
    </source>
</reference>
<proteinExistence type="predicted"/>
<dbReference type="EMBL" id="SLWO01000001">
    <property type="protein sequence ID" value="TCO30947.1"/>
    <property type="molecule type" value="Genomic_DNA"/>
</dbReference>
<accession>A0A4R2HLE0</accession>
<keyword evidence="5" id="KW-1185">Reference proteome</keyword>
<reference evidence="3 4" key="3">
    <citation type="submission" date="2019-03" db="EMBL/GenBank/DDBJ databases">
        <title>Genomic Encyclopedia of Type Strains, Phase IV (KMG-IV): sequencing the most valuable type-strain genomes for metagenomic binning, comparative biology and taxonomic classification.</title>
        <authorList>
            <person name="Goeker M."/>
        </authorList>
    </citation>
    <scope>NUCLEOTIDE SEQUENCE [LARGE SCALE GENOMIC DNA]</scope>
    <source>
        <strain evidence="3 4">DSM 103236</strain>
    </source>
</reference>
<evidence type="ECO:0000256" key="1">
    <source>
        <dbReference type="SAM" id="Phobius"/>
    </source>
</evidence>
<feature type="transmembrane region" description="Helical" evidence="1">
    <location>
        <begin position="6"/>
        <end position="26"/>
    </location>
</feature>
<evidence type="ECO:0000313" key="2">
    <source>
        <dbReference type="EMBL" id="GGE43357.1"/>
    </source>
</evidence>
<comment type="caution">
    <text evidence="3">The sequence shown here is derived from an EMBL/GenBank/DDBJ whole genome shotgun (WGS) entry which is preliminary data.</text>
</comment>
<evidence type="ECO:0000313" key="3">
    <source>
        <dbReference type="EMBL" id="TCO30947.1"/>
    </source>
</evidence>
<gene>
    <name evidence="3" type="ORF">EV200_101388</name>
    <name evidence="2" type="ORF">GCM10011413_06640</name>
</gene>